<sequence length="65" mass="7084">MADDSAKTPTSTQTAKTSTVKIRIGLHLLSKDFVCKTPPPQRSRPGFKLSRLGASRDIVLRSGRC</sequence>
<gene>
    <name evidence="1" type="ORF">PGT21_001032</name>
</gene>
<dbReference type="AlphaFoldDB" id="A0A5B0QRF2"/>
<comment type="caution">
    <text evidence="1">The sequence shown here is derived from an EMBL/GenBank/DDBJ whole genome shotgun (WGS) entry which is preliminary data.</text>
</comment>
<organism evidence="1 2">
    <name type="scientific">Puccinia graminis f. sp. tritici</name>
    <dbReference type="NCBI Taxonomy" id="56615"/>
    <lineage>
        <taxon>Eukaryota</taxon>
        <taxon>Fungi</taxon>
        <taxon>Dikarya</taxon>
        <taxon>Basidiomycota</taxon>
        <taxon>Pucciniomycotina</taxon>
        <taxon>Pucciniomycetes</taxon>
        <taxon>Pucciniales</taxon>
        <taxon>Pucciniaceae</taxon>
        <taxon>Puccinia</taxon>
    </lineage>
</organism>
<protein>
    <submittedName>
        <fullName evidence="1">Uncharacterized protein</fullName>
    </submittedName>
</protein>
<evidence type="ECO:0000313" key="1">
    <source>
        <dbReference type="EMBL" id="KAA1115847.1"/>
    </source>
</evidence>
<keyword evidence="2" id="KW-1185">Reference proteome</keyword>
<proteinExistence type="predicted"/>
<name>A0A5B0QRF2_PUCGR</name>
<accession>A0A5B0QRF2</accession>
<reference evidence="1 2" key="1">
    <citation type="submission" date="2019-05" db="EMBL/GenBank/DDBJ databases">
        <title>Emergence of the Ug99 lineage of the wheat stem rust pathogen through somatic hybridization.</title>
        <authorList>
            <person name="Li F."/>
            <person name="Upadhyaya N.M."/>
            <person name="Sperschneider J."/>
            <person name="Matny O."/>
            <person name="Nguyen-Phuc H."/>
            <person name="Mago R."/>
            <person name="Raley C."/>
            <person name="Miller M.E."/>
            <person name="Silverstein K.A.T."/>
            <person name="Henningsen E."/>
            <person name="Hirsch C.D."/>
            <person name="Visser B."/>
            <person name="Pretorius Z.A."/>
            <person name="Steffenson B.J."/>
            <person name="Schwessinger B."/>
            <person name="Dodds P.N."/>
            <person name="Figueroa M."/>
        </authorList>
    </citation>
    <scope>NUCLEOTIDE SEQUENCE [LARGE SCALE GENOMIC DNA]</scope>
    <source>
        <strain evidence="1">21-0</strain>
    </source>
</reference>
<evidence type="ECO:0000313" key="2">
    <source>
        <dbReference type="Proteomes" id="UP000324748"/>
    </source>
</evidence>
<dbReference type="Proteomes" id="UP000324748">
    <property type="component" value="Unassembled WGS sequence"/>
</dbReference>
<dbReference type="EMBL" id="VSWC01000005">
    <property type="protein sequence ID" value="KAA1115847.1"/>
    <property type="molecule type" value="Genomic_DNA"/>
</dbReference>